<evidence type="ECO:0008006" key="6">
    <source>
        <dbReference type="Google" id="ProtNLM"/>
    </source>
</evidence>
<protein>
    <recommendedName>
        <fullName evidence="6">Transmembrane protein 273</fullName>
    </recommendedName>
</protein>
<sequence>MAHQKGALLVLTLLCLDSVLRGVRGDGVKENDQPERRYALIGAGVGLFLAIMFVAVKLCMIKRHMLDNGYHSAADDSVRSQSLRTQSTRLHRREAPDIPDQP</sequence>
<evidence type="ECO:0000313" key="4">
    <source>
        <dbReference type="EMBL" id="KAG5280412.1"/>
    </source>
</evidence>
<keyword evidence="5" id="KW-1185">Reference proteome</keyword>
<organism evidence="4 5">
    <name type="scientific">Alosa alosa</name>
    <name type="common">allis shad</name>
    <dbReference type="NCBI Taxonomy" id="278164"/>
    <lineage>
        <taxon>Eukaryota</taxon>
        <taxon>Metazoa</taxon>
        <taxon>Chordata</taxon>
        <taxon>Craniata</taxon>
        <taxon>Vertebrata</taxon>
        <taxon>Euteleostomi</taxon>
        <taxon>Actinopterygii</taxon>
        <taxon>Neopterygii</taxon>
        <taxon>Teleostei</taxon>
        <taxon>Clupei</taxon>
        <taxon>Clupeiformes</taxon>
        <taxon>Clupeoidei</taxon>
        <taxon>Clupeidae</taxon>
        <taxon>Alosa</taxon>
    </lineage>
</organism>
<evidence type="ECO:0000256" key="1">
    <source>
        <dbReference type="SAM" id="MobiDB-lite"/>
    </source>
</evidence>
<proteinExistence type="predicted"/>
<dbReference type="Proteomes" id="UP000823561">
    <property type="component" value="Chromosome 6"/>
</dbReference>
<dbReference type="AlphaFoldDB" id="A0AAV6H2W4"/>
<evidence type="ECO:0000256" key="3">
    <source>
        <dbReference type="SAM" id="SignalP"/>
    </source>
</evidence>
<dbReference type="Pfam" id="PF14986">
    <property type="entry name" value="DUF4514"/>
    <property type="match status" value="1"/>
</dbReference>
<dbReference type="EMBL" id="JADWDJ010000006">
    <property type="protein sequence ID" value="KAG5280412.1"/>
    <property type="molecule type" value="Genomic_DNA"/>
</dbReference>
<reference evidence="4" key="1">
    <citation type="submission" date="2020-10" db="EMBL/GenBank/DDBJ databases">
        <title>Chromosome-scale genome assembly of the Allis shad, Alosa alosa.</title>
        <authorList>
            <person name="Margot Z."/>
            <person name="Christophe K."/>
            <person name="Cabau C."/>
            <person name="Louis A."/>
            <person name="Berthelot C."/>
            <person name="Parey E."/>
            <person name="Roest Crollius H."/>
            <person name="Montfort J."/>
            <person name="Robinson-Rechavi M."/>
            <person name="Bucao C."/>
            <person name="Bouchez O."/>
            <person name="Gislard M."/>
            <person name="Lluch J."/>
            <person name="Milhes M."/>
            <person name="Lampietro C."/>
            <person name="Lopez Roques C."/>
            <person name="Donnadieu C."/>
            <person name="Braasch I."/>
            <person name="Desvignes T."/>
            <person name="Postlethwait J."/>
            <person name="Bobe J."/>
            <person name="Guiguen Y."/>
        </authorList>
    </citation>
    <scope>NUCLEOTIDE SEQUENCE</scope>
    <source>
        <strain evidence="4">M-15738</strain>
        <tissue evidence="4">Blood</tissue>
    </source>
</reference>
<feature type="compositionally biased region" description="Polar residues" evidence="1">
    <location>
        <begin position="79"/>
        <end position="88"/>
    </location>
</feature>
<accession>A0AAV6H2W4</accession>
<name>A0AAV6H2W4_9TELE</name>
<keyword evidence="2" id="KW-1133">Transmembrane helix</keyword>
<feature type="transmembrane region" description="Helical" evidence="2">
    <location>
        <begin position="37"/>
        <end position="56"/>
    </location>
</feature>
<gene>
    <name evidence="4" type="ORF">AALO_G00088830</name>
</gene>
<keyword evidence="2" id="KW-0812">Transmembrane</keyword>
<comment type="caution">
    <text evidence="4">The sequence shown here is derived from an EMBL/GenBank/DDBJ whole genome shotgun (WGS) entry which is preliminary data.</text>
</comment>
<feature type="chain" id="PRO_5043450851" description="Transmembrane protein 273" evidence="3">
    <location>
        <begin position="26"/>
        <end position="102"/>
    </location>
</feature>
<keyword evidence="2" id="KW-0472">Membrane</keyword>
<feature type="region of interest" description="Disordered" evidence="1">
    <location>
        <begin position="74"/>
        <end position="102"/>
    </location>
</feature>
<dbReference type="InterPro" id="IPR029395">
    <property type="entry name" value="DUF4514"/>
</dbReference>
<evidence type="ECO:0000256" key="2">
    <source>
        <dbReference type="SAM" id="Phobius"/>
    </source>
</evidence>
<evidence type="ECO:0000313" key="5">
    <source>
        <dbReference type="Proteomes" id="UP000823561"/>
    </source>
</evidence>
<keyword evidence="3" id="KW-0732">Signal</keyword>
<feature type="signal peptide" evidence="3">
    <location>
        <begin position="1"/>
        <end position="25"/>
    </location>
</feature>